<dbReference type="InterPro" id="IPR029056">
    <property type="entry name" value="Ribokinase-like"/>
</dbReference>
<evidence type="ECO:0000256" key="4">
    <source>
        <dbReference type="ARBA" id="ARBA00022679"/>
    </source>
</evidence>
<dbReference type="GO" id="GO:0009228">
    <property type="term" value="P:thiamine biosynthetic process"/>
    <property type="evidence" value="ECO:0007669"/>
    <property type="project" value="UniProtKB-KW"/>
</dbReference>
<dbReference type="GO" id="GO:0004417">
    <property type="term" value="F:hydroxyethylthiazole kinase activity"/>
    <property type="evidence" value="ECO:0007669"/>
    <property type="project" value="UniProtKB-UniRule"/>
</dbReference>
<dbReference type="Proteomes" id="UP000053512">
    <property type="component" value="Unassembled WGS sequence"/>
</dbReference>
<evidence type="ECO:0000256" key="8">
    <source>
        <dbReference type="ARBA" id="ARBA00022840"/>
    </source>
</evidence>
<organism evidence="13 14">
    <name type="scientific">Kocuria rosea subsp. polaris</name>
    <dbReference type="NCBI Taxonomy" id="136273"/>
    <lineage>
        <taxon>Bacteria</taxon>
        <taxon>Bacillati</taxon>
        <taxon>Actinomycetota</taxon>
        <taxon>Actinomycetes</taxon>
        <taxon>Micrococcales</taxon>
        <taxon>Micrococcaceae</taxon>
        <taxon>Kocuria</taxon>
    </lineage>
</organism>
<evidence type="ECO:0000256" key="6">
    <source>
        <dbReference type="ARBA" id="ARBA00022741"/>
    </source>
</evidence>
<dbReference type="EC" id="2.7.1.50" evidence="11"/>
<name>A0A0W8IPX0_KOCRO</name>
<dbReference type="PRINTS" id="PR01099">
    <property type="entry name" value="HYETHTZKNASE"/>
</dbReference>
<feature type="binding site" evidence="11">
    <location>
        <position position="187"/>
    </location>
    <ligand>
        <name>ATP</name>
        <dbReference type="ChEBI" id="CHEBI:30616"/>
    </ligand>
</feature>
<dbReference type="RefSeq" id="WP_058872746.1">
    <property type="nucleotide sequence ID" value="NZ_LQBK01000003.1"/>
</dbReference>
<evidence type="ECO:0000256" key="12">
    <source>
        <dbReference type="SAM" id="MobiDB-lite"/>
    </source>
</evidence>
<evidence type="ECO:0000256" key="3">
    <source>
        <dbReference type="ARBA" id="ARBA00004868"/>
    </source>
</evidence>
<dbReference type="InterPro" id="IPR000417">
    <property type="entry name" value="Hyethyz_kinase"/>
</dbReference>
<dbReference type="AlphaFoldDB" id="A0A0W8IPX0"/>
<keyword evidence="4 11" id="KW-0808">Transferase</keyword>
<gene>
    <name evidence="11" type="primary">thiM</name>
    <name evidence="13" type="ORF">AVL61_11595</name>
</gene>
<evidence type="ECO:0000256" key="11">
    <source>
        <dbReference type="HAMAP-Rule" id="MF_00228"/>
    </source>
</evidence>
<dbReference type="GO" id="GO:0000287">
    <property type="term" value="F:magnesium ion binding"/>
    <property type="evidence" value="ECO:0007669"/>
    <property type="project" value="UniProtKB-UniRule"/>
</dbReference>
<dbReference type="GO" id="GO:0009229">
    <property type="term" value="P:thiamine diphosphate biosynthetic process"/>
    <property type="evidence" value="ECO:0007669"/>
    <property type="project" value="UniProtKB-UniRule"/>
</dbReference>
<evidence type="ECO:0000313" key="13">
    <source>
        <dbReference type="EMBL" id="KUG61950.1"/>
    </source>
</evidence>
<feature type="region of interest" description="Disordered" evidence="12">
    <location>
        <begin position="1"/>
        <end position="20"/>
    </location>
</feature>
<comment type="cofactor">
    <cofactor evidence="2 11">
        <name>Mg(2+)</name>
        <dbReference type="ChEBI" id="CHEBI:18420"/>
    </cofactor>
</comment>
<dbReference type="GO" id="GO:0005524">
    <property type="term" value="F:ATP binding"/>
    <property type="evidence" value="ECO:0007669"/>
    <property type="project" value="UniProtKB-UniRule"/>
</dbReference>
<feature type="binding site" evidence="11">
    <location>
        <position position="142"/>
    </location>
    <ligand>
        <name>ATP</name>
        <dbReference type="ChEBI" id="CHEBI:30616"/>
    </ligand>
</feature>
<reference evidence="14" key="1">
    <citation type="submission" date="2015-12" db="EMBL/GenBank/DDBJ databases">
        <authorList>
            <person name="Nair G.R."/>
            <person name="Kaur G."/>
            <person name="Mayilraj S."/>
        </authorList>
    </citation>
    <scope>NUCLEOTIDE SEQUENCE [LARGE SCALE GENOMIC DNA]</scope>
    <source>
        <strain evidence="14">CD08_4</strain>
    </source>
</reference>
<dbReference type="SUPFAM" id="SSF53613">
    <property type="entry name" value="Ribokinase-like"/>
    <property type="match status" value="1"/>
</dbReference>
<dbReference type="NCBIfam" id="NF006830">
    <property type="entry name" value="PRK09355.1"/>
    <property type="match status" value="1"/>
</dbReference>
<evidence type="ECO:0000256" key="2">
    <source>
        <dbReference type="ARBA" id="ARBA00001946"/>
    </source>
</evidence>
<dbReference type="HAMAP" id="MF_00228">
    <property type="entry name" value="Thz_kinase"/>
    <property type="match status" value="1"/>
</dbReference>
<dbReference type="STRING" id="136273.GY22_15910"/>
<feature type="binding site" evidence="11">
    <location>
        <position position="215"/>
    </location>
    <ligand>
        <name>substrate</name>
    </ligand>
</feature>
<dbReference type="CDD" id="cd01170">
    <property type="entry name" value="THZ_kinase"/>
    <property type="match status" value="1"/>
</dbReference>
<keyword evidence="7 11" id="KW-0418">Kinase</keyword>
<evidence type="ECO:0000256" key="5">
    <source>
        <dbReference type="ARBA" id="ARBA00022723"/>
    </source>
</evidence>
<evidence type="ECO:0000256" key="1">
    <source>
        <dbReference type="ARBA" id="ARBA00001771"/>
    </source>
</evidence>
<evidence type="ECO:0000256" key="9">
    <source>
        <dbReference type="ARBA" id="ARBA00022842"/>
    </source>
</evidence>
<dbReference type="Gene3D" id="3.40.1190.20">
    <property type="match status" value="1"/>
</dbReference>
<proteinExistence type="inferred from homology"/>
<keyword evidence="5 11" id="KW-0479">Metal-binding</keyword>
<evidence type="ECO:0000313" key="14">
    <source>
        <dbReference type="Proteomes" id="UP000053512"/>
    </source>
</evidence>
<keyword evidence="8 11" id="KW-0067">ATP-binding</keyword>
<evidence type="ECO:0000256" key="10">
    <source>
        <dbReference type="ARBA" id="ARBA00022977"/>
    </source>
</evidence>
<comment type="caution">
    <text evidence="13">The sequence shown here is derived from an EMBL/GenBank/DDBJ whole genome shotgun (WGS) entry which is preliminary data.</text>
</comment>
<protein>
    <recommendedName>
        <fullName evidence="11">Hydroxyethylthiazole kinase</fullName>
        <ecNumber evidence="11">2.7.1.50</ecNumber>
    </recommendedName>
    <alternativeName>
        <fullName evidence="11">4-methyl-5-beta-hydroxyethylthiazole kinase</fullName>
        <shortName evidence="11">TH kinase</shortName>
        <shortName evidence="11">Thz kinase</shortName>
    </alternativeName>
</protein>
<comment type="pathway">
    <text evidence="3 11">Cofactor biosynthesis; thiamine diphosphate biosynthesis; 4-methyl-5-(2-phosphoethyl)-thiazole from 5-(2-hydroxyethyl)-4-methylthiazole: step 1/1.</text>
</comment>
<keyword evidence="10 11" id="KW-0784">Thiamine biosynthesis</keyword>
<dbReference type="eggNOG" id="COG2145">
    <property type="taxonomic scope" value="Bacteria"/>
</dbReference>
<sequence>MRDAVPTSAGTPGAVRPVPPDPVLAEDAAAALEDLRSAAPLVQCITNAVVTNFTANALLAVGASPAMTDIQGEGGVFAELADGLLVNTGTPTAEQRGAAYEAVGARHRAGRAWVLDPVAVGALPVRTALARDLLEFRPAIVRGNASEVMALAGGTGGRGTDATHGVEAARDATTALAERAGSAVAVSGPVDLVRSPDGTVVRVPHGTPLLTRITGGGCALGALMAAFTAVRTDPGAAAVAATTVYTLAAEDAAADASGPGSFAVALLDRLYAVTPEQVAARADLVREEVTR</sequence>
<dbReference type="PIRSF" id="PIRSF000513">
    <property type="entry name" value="Thz_kinase"/>
    <property type="match status" value="1"/>
</dbReference>
<comment type="function">
    <text evidence="11">Catalyzes the phosphorylation of the hydroxyl group of 4-methyl-5-beta-hydroxyethylthiazole (THZ).</text>
</comment>
<accession>A0A0W8IPX0</accession>
<feature type="binding site" evidence="11">
    <location>
        <position position="67"/>
    </location>
    <ligand>
        <name>substrate</name>
    </ligand>
</feature>
<comment type="catalytic activity">
    <reaction evidence="1 11">
        <text>5-(2-hydroxyethyl)-4-methylthiazole + ATP = 4-methyl-5-(2-phosphooxyethyl)-thiazole + ADP + H(+)</text>
        <dbReference type="Rhea" id="RHEA:24212"/>
        <dbReference type="ChEBI" id="CHEBI:15378"/>
        <dbReference type="ChEBI" id="CHEBI:17957"/>
        <dbReference type="ChEBI" id="CHEBI:30616"/>
        <dbReference type="ChEBI" id="CHEBI:58296"/>
        <dbReference type="ChEBI" id="CHEBI:456216"/>
        <dbReference type="EC" id="2.7.1.50"/>
    </reaction>
</comment>
<dbReference type="Pfam" id="PF02110">
    <property type="entry name" value="HK"/>
    <property type="match status" value="1"/>
</dbReference>
<dbReference type="EMBL" id="LQBK01000003">
    <property type="protein sequence ID" value="KUG61950.1"/>
    <property type="molecule type" value="Genomic_DNA"/>
</dbReference>
<keyword evidence="6 11" id="KW-0547">Nucleotide-binding</keyword>
<keyword evidence="9 11" id="KW-0460">Magnesium</keyword>
<comment type="similarity">
    <text evidence="11">Belongs to the Thz kinase family.</text>
</comment>
<dbReference type="UniPathway" id="UPA00060">
    <property type="reaction ID" value="UER00139"/>
</dbReference>
<evidence type="ECO:0000256" key="7">
    <source>
        <dbReference type="ARBA" id="ARBA00022777"/>
    </source>
</evidence>